<dbReference type="STRING" id="408657.SAMN04487995_3027"/>
<evidence type="ECO:0000313" key="6">
    <source>
        <dbReference type="EMBL" id="SEJ01250.1"/>
    </source>
</evidence>
<keyword evidence="3 6" id="KW-0808">Transferase</keyword>
<dbReference type="Pfam" id="PF08241">
    <property type="entry name" value="Methyltransf_11"/>
    <property type="match status" value="1"/>
</dbReference>
<feature type="domain" description="Methyltransferase type 11" evidence="5">
    <location>
        <begin position="56"/>
        <end position="154"/>
    </location>
</feature>
<dbReference type="SUPFAM" id="SSF53335">
    <property type="entry name" value="S-adenosyl-L-methionine-dependent methyltransferases"/>
    <property type="match status" value="1"/>
</dbReference>
<comment type="pathway">
    <text evidence="1">Lipid metabolism.</text>
</comment>
<dbReference type="EMBL" id="FNXY01000004">
    <property type="protein sequence ID" value="SEJ01250.1"/>
    <property type="molecule type" value="Genomic_DNA"/>
</dbReference>
<dbReference type="RefSeq" id="WP_218148628.1">
    <property type="nucleotide sequence ID" value="NZ_FNXY01000004.1"/>
</dbReference>
<evidence type="ECO:0000313" key="7">
    <source>
        <dbReference type="Proteomes" id="UP000199532"/>
    </source>
</evidence>
<protein>
    <submittedName>
        <fullName evidence="6">Methyltransferase domain-containing protein</fullName>
    </submittedName>
</protein>
<dbReference type="InterPro" id="IPR029063">
    <property type="entry name" value="SAM-dependent_MTases_sf"/>
</dbReference>
<dbReference type="PANTHER" id="PTHR44307:SF2">
    <property type="entry name" value="PHOSPHOETHANOLAMINE METHYLTRANSFERASE ISOFORM X1"/>
    <property type="match status" value="1"/>
</dbReference>
<gene>
    <name evidence="6" type="ORF">SAMN04487995_3027</name>
</gene>
<dbReference type="InterPro" id="IPR013216">
    <property type="entry name" value="Methyltransf_11"/>
</dbReference>
<evidence type="ECO:0000259" key="5">
    <source>
        <dbReference type="Pfam" id="PF08241"/>
    </source>
</evidence>
<evidence type="ECO:0000256" key="2">
    <source>
        <dbReference type="ARBA" id="ARBA00022603"/>
    </source>
</evidence>
<keyword evidence="7" id="KW-1185">Reference proteome</keyword>
<dbReference type="GO" id="GO:0008757">
    <property type="term" value="F:S-adenosylmethionine-dependent methyltransferase activity"/>
    <property type="evidence" value="ECO:0007669"/>
    <property type="project" value="InterPro"/>
</dbReference>
<evidence type="ECO:0000256" key="4">
    <source>
        <dbReference type="ARBA" id="ARBA00025707"/>
    </source>
</evidence>
<evidence type="ECO:0000256" key="1">
    <source>
        <dbReference type="ARBA" id="ARBA00005189"/>
    </source>
</evidence>
<dbReference type="GO" id="GO:0032259">
    <property type="term" value="P:methylation"/>
    <property type="evidence" value="ECO:0007669"/>
    <property type="project" value="UniProtKB-KW"/>
</dbReference>
<comment type="pathway">
    <text evidence="4">Phospholipid metabolism.</text>
</comment>
<name>A0A1H6VKI5_9BACT</name>
<evidence type="ECO:0000256" key="3">
    <source>
        <dbReference type="ARBA" id="ARBA00022679"/>
    </source>
</evidence>
<accession>A0A1H6VKI5</accession>
<dbReference type="CDD" id="cd02440">
    <property type="entry name" value="AdoMet_MTases"/>
    <property type="match status" value="1"/>
</dbReference>
<sequence>MKKEWSEEELKEIARQLGNPDGETGIKTGERMNLSNGNMIRKGFESLAIKNDEYVLEIGPGNGSHIAEILDIRENFKYFRVDISETMIREAKKINQKLIEKGDISFSISDGNTLLFSDNSFDKIVTVNTVYFWQNPVAYAKEVLRVLKQNGIFSLVFSDKCFMQQLPFAKFGFELYDKDMGADLLKNAGFKIVDTIEEMEITQNNLGEAVQRPIVIIRATK</sequence>
<dbReference type="AlphaFoldDB" id="A0A1H6VKI5"/>
<dbReference type="PANTHER" id="PTHR44307">
    <property type="entry name" value="PHOSPHOETHANOLAMINE METHYLTRANSFERASE"/>
    <property type="match status" value="1"/>
</dbReference>
<dbReference type="Gene3D" id="3.40.50.150">
    <property type="entry name" value="Vaccinia Virus protein VP39"/>
    <property type="match status" value="1"/>
</dbReference>
<organism evidence="6 7">
    <name type="scientific">Dyadobacter koreensis</name>
    <dbReference type="NCBI Taxonomy" id="408657"/>
    <lineage>
        <taxon>Bacteria</taxon>
        <taxon>Pseudomonadati</taxon>
        <taxon>Bacteroidota</taxon>
        <taxon>Cytophagia</taxon>
        <taxon>Cytophagales</taxon>
        <taxon>Spirosomataceae</taxon>
        <taxon>Dyadobacter</taxon>
    </lineage>
</organism>
<proteinExistence type="predicted"/>
<reference evidence="6 7" key="1">
    <citation type="submission" date="2016-10" db="EMBL/GenBank/DDBJ databases">
        <authorList>
            <person name="de Groot N.N."/>
        </authorList>
    </citation>
    <scope>NUCLEOTIDE SEQUENCE [LARGE SCALE GENOMIC DNA]</scope>
    <source>
        <strain evidence="6 7">DSM 19938</strain>
    </source>
</reference>
<dbReference type="Proteomes" id="UP000199532">
    <property type="component" value="Unassembled WGS sequence"/>
</dbReference>
<keyword evidence="2 6" id="KW-0489">Methyltransferase</keyword>